<dbReference type="Proteomes" id="UP000663879">
    <property type="component" value="Unassembled WGS sequence"/>
</dbReference>
<dbReference type="AlphaFoldDB" id="A0A813RZM3"/>
<evidence type="ECO:0000256" key="9">
    <source>
        <dbReference type="SAM" id="MobiDB-lite"/>
    </source>
</evidence>
<sequence length="491" mass="57067">MTKSKLQKSDSFLVSNDLKSIKKWNIDITLKWLSNIGYNDCTKYFREHKINGRALLMLNEDDLKEIIKHNVGQRKNLYHIIKQLQLNFNKSTSSFFESDSETSELTDFNEENDDLNSSINVGSGLGINKSPKINLKSFSEEVQPNLCENCYKVYHQSYDPENTTNNCPIRNFRGEKRRTLVSVIYLFLTCLWTSFMLTVVHDRVPDMEKYPPLPDIILDNVPLIPWAFFATELIGLALVIMFLVLLIFHKYRMIIFRRMCSLGGTIFILRSITMLITSLSVPGVHIQCSSQRYGSFINKLNGAWSILSGGGLYVQGVRTCGDYMFSGHTVWLTLLSHFITEYTPRSMYWLHTTSWIMNIFGLFFILGAHEHYSIDVFVAFYITSRLFLYYHSLANNLVLFQSDHKRVKVWFPLFSYFESNTKAMVPNEYQNPLNFFYKIYKFIRNKCKKLFIPSIVYNCSAQSYSNTNSQTTNNPCNNTNNLNMSNSKKNK</sequence>
<evidence type="ECO:0000313" key="12">
    <source>
        <dbReference type="EMBL" id="CAF0788450.1"/>
    </source>
</evidence>
<comment type="similarity">
    <text evidence="2">Belongs to the sphingomyelin synthase family.</text>
</comment>
<dbReference type="PROSITE" id="PS50105">
    <property type="entry name" value="SAM_DOMAIN"/>
    <property type="match status" value="1"/>
</dbReference>
<dbReference type="OrthoDB" id="422827at2759"/>
<dbReference type="Pfam" id="PF07647">
    <property type="entry name" value="SAM_2"/>
    <property type="match status" value="1"/>
</dbReference>
<comment type="caution">
    <text evidence="12">The sequence shown here is derived from an EMBL/GenBank/DDBJ whole genome shotgun (WGS) entry which is preliminary data.</text>
</comment>
<evidence type="ECO:0000256" key="2">
    <source>
        <dbReference type="ARBA" id="ARBA00005441"/>
    </source>
</evidence>
<evidence type="ECO:0000256" key="4">
    <source>
        <dbReference type="ARBA" id="ARBA00022692"/>
    </source>
</evidence>
<evidence type="ECO:0000259" key="11">
    <source>
        <dbReference type="PROSITE" id="PS50105"/>
    </source>
</evidence>
<evidence type="ECO:0000256" key="1">
    <source>
        <dbReference type="ARBA" id="ARBA00004141"/>
    </source>
</evidence>
<evidence type="ECO:0000313" key="13">
    <source>
        <dbReference type="Proteomes" id="UP000663879"/>
    </source>
</evidence>
<dbReference type="Gene3D" id="1.10.150.50">
    <property type="entry name" value="Transcription Factor, Ets-1"/>
    <property type="match status" value="1"/>
</dbReference>
<feature type="domain" description="SAM" evidence="11">
    <location>
        <begin position="24"/>
        <end position="87"/>
    </location>
</feature>
<evidence type="ECO:0000256" key="5">
    <source>
        <dbReference type="ARBA" id="ARBA00022919"/>
    </source>
</evidence>
<dbReference type="EMBL" id="CAJNOC010000660">
    <property type="protein sequence ID" value="CAF0788450.1"/>
    <property type="molecule type" value="Genomic_DNA"/>
</dbReference>
<feature type="region of interest" description="Disordered" evidence="9">
    <location>
        <begin position="467"/>
        <end position="491"/>
    </location>
</feature>
<evidence type="ECO:0000256" key="6">
    <source>
        <dbReference type="ARBA" id="ARBA00022989"/>
    </source>
</evidence>
<dbReference type="Pfam" id="PF14360">
    <property type="entry name" value="PAP2_C"/>
    <property type="match status" value="1"/>
</dbReference>
<keyword evidence="6 10" id="KW-1133">Transmembrane helix</keyword>
<evidence type="ECO:0000256" key="3">
    <source>
        <dbReference type="ARBA" id="ARBA00022679"/>
    </source>
</evidence>
<keyword evidence="7" id="KW-0443">Lipid metabolism</keyword>
<dbReference type="GO" id="GO:0046513">
    <property type="term" value="P:ceramide biosynthetic process"/>
    <property type="evidence" value="ECO:0007669"/>
    <property type="project" value="TreeGrafter"/>
</dbReference>
<evidence type="ECO:0000256" key="10">
    <source>
        <dbReference type="SAM" id="Phobius"/>
    </source>
</evidence>
<proteinExistence type="inferred from homology"/>
<keyword evidence="4 10" id="KW-0812">Transmembrane</keyword>
<keyword evidence="3" id="KW-0808">Transferase</keyword>
<dbReference type="SMART" id="SM00454">
    <property type="entry name" value="SAM"/>
    <property type="match status" value="1"/>
</dbReference>
<keyword evidence="8 10" id="KW-0472">Membrane</keyword>
<dbReference type="GO" id="GO:0047493">
    <property type="term" value="F:ceramide cholinephosphotransferase activity"/>
    <property type="evidence" value="ECO:0007669"/>
    <property type="project" value="TreeGrafter"/>
</dbReference>
<dbReference type="SUPFAM" id="SSF47769">
    <property type="entry name" value="SAM/Pointed domain"/>
    <property type="match status" value="1"/>
</dbReference>
<dbReference type="InterPro" id="IPR025749">
    <property type="entry name" value="Sphingomyelin_synth-like_dom"/>
</dbReference>
<protein>
    <recommendedName>
        <fullName evidence="11">SAM domain-containing protein</fullName>
    </recommendedName>
</protein>
<feature type="transmembrane region" description="Helical" evidence="10">
    <location>
        <begin position="347"/>
        <end position="366"/>
    </location>
</feature>
<dbReference type="InterPro" id="IPR001660">
    <property type="entry name" value="SAM"/>
</dbReference>
<organism evidence="12 13">
    <name type="scientific">Brachionus calyciflorus</name>
    <dbReference type="NCBI Taxonomy" id="104777"/>
    <lineage>
        <taxon>Eukaryota</taxon>
        <taxon>Metazoa</taxon>
        <taxon>Spiralia</taxon>
        <taxon>Gnathifera</taxon>
        <taxon>Rotifera</taxon>
        <taxon>Eurotatoria</taxon>
        <taxon>Monogononta</taxon>
        <taxon>Pseudotrocha</taxon>
        <taxon>Ploima</taxon>
        <taxon>Brachionidae</taxon>
        <taxon>Brachionus</taxon>
    </lineage>
</organism>
<dbReference type="GO" id="GO:0005789">
    <property type="term" value="C:endoplasmic reticulum membrane"/>
    <property type="evidence" value="ECO:0007669"/>
    <property type="project" value="TreeGrafter"/>
</dbReference>
<evidence type="ECO:0000256" key="8">
    <source>
        <dbReference type="ARBA" id="ARBA00023136"/>
    </source>
</evidence>
<dbReference type="GO" id="GO:0005886">
    <property type="term" value="C:plasma membrane"/>
    <property type="evidence" value="ECO:0007669"/>
    <property type="project" value="TreeGrafter"/>
</dbReference>
<accession>A0A813RZM3</accession>
<keyword evidence="13" id="KW-1185">Reference proteome</keyword>
<dbReference type="PANTHER" id="PTHR21290:SF25">
    <property type="entry name" value="SPHINGOMYELIN SYNTHASE-RELATED PROTEIN 1"/>
    <property type="match status" value="1"/>
</dbReference>
<dbReference type="GO" id="GO:0033188">
    <property type="term" value="F:sphingomyelin synthase activity"/>
    <property type="evidence" value="ECO:0007669"/>
    <property type="project" value="TreeGrafter"/>
</dbReference>
<reference evidence="12" key="1">
    <citation type="submission" date="2021-02" db="EMBL/GenBank/DDBJ databases">
        <authorList>
            <person name="Nowell W R."/>
        </authorList>
    </citation>
    <scope>NUCLEOTIDE SEQUENCE</scope>
    <source>
        <strain evidence="12">Ploen Becks lab</strain>
    </source>
</reference>
<comment type="subcellular location">
    <subcellularLocation>
        <location evidence="1">Membrane</location>
        <topology evidence="1">Multi-pass membrane protein</topology>
    </subcellularLocation>
</comment>
<feature type="transmembrane region" description="Helical" evidence="10">
    <location>
        <begin position="223"/>
        <end position="248"/>
    </location>
</feature>
<dbReference type="InterPro" id="IPR013761">
    <property type="entry name" value="SAM/pointed_sf"/>
</dbReference>
<dbReference type="InterPro" id="IPR045221">
    <property type="entry name" value="Sphingomyelin_synth-like"/>
</dbReference>
<dbReference type="GO" id="GO:0000139">
    <property type="term" value="C:Golgi membrane"/>
    <property type="evidence" value="ECO:0007669"/>
    <property type="project" value="TreeGrafter"/>
</dbReference>
<keyword evidence="5" id="KW-0746">Sphingolipid metabolism</keyword>
<gene>
    <name evidence="12" type="ORF">OXX778_LOCUS5839</name>
</gene>
<feature type="transmembrane region" description="Helical" evidence="10">
    <location>
        <begin position="372"/>
        <end position="390"/>
    </location>
</feature>
<feature type="transmembrane region" description="Helical" evidence="10">
    <location>
        <begin position="180"/>
        <end position="200"/>
    </location>
</feature>
<dbReference type="PANTHER" id="PTHR21290">
    <property type="entry name" value="SPHINGOMYELIN SYNTHETASE"/>
    <property type="match status" value="1"/>
</dbReference>
<name>A0A813RZM3_9BILA</name>
<evidence type="ECO:0000256" key="7">
    <source>
        <dbReference type="ARBA" id="ARBA00023098"/>
    </source>
</evidence>